<evidence type="ECO:0000256" key="4">
    <source>
        <dbReference type="ARBA" id="ARBA00022833"/>
    </source>
</evidence>
<evidence type="ECO:0000256" key="5">
    <source>
        <dbReference type="SAM" id="MobiDB-lite"/>
    </source>
</evidence>
<organism evidence="8 9">
    <name type="scientific">Microlunatus spumicola</name>
    <dbReference type="NCBI Taxonomy" id="81499"/>
    <lineage>
        <taxon>Bacteria</taxon>
        <taxon>Bacillati</taxon>
        <taxon>Actinomycetota</taxon>
        <taxon>Actinomycetes</taxon>
        <taxon>Propionibacteriales</taxon>
        <taxon>Propionibacteriaceae</taxon>
        <taxon>Microlunatus</taxon>
    </lineage>
</organism>
<evidence type="ECO:0000256" key="6">
    <source>
        <dbReference type="SAM" id="SignalP"/>
    </source>
</evidence>
<evidence type="ECO:0000313" key="9">
    <source>
        <dbReference type="Proteomes" id="UP001500767"/>
    </source>
</evidence>
<evidence type="ECO:0000313" key="8">
    <source>
        <dbReference type="EMBL" id="GAA3578926.1"/>
    </source>
</evidence>
<gene>
    <name evidence="8" type="ORF">GCM10022197_40460</name>
</gene>
<dbReference type="EMBL" id="BAAAYR010000007">
    <property type="protein sequence ID" value="GAA3578926.1"/>
    <property type="molecule type" value="Genomic_DNA"/>
</dbReference>
<feature type="domain" description="Peptidase M10 metallopeptidase" evidence="7">
    <location>
        <begin position="146"/>
        <end position="198"/>
    </location>
</feature>
<accession>A0ABP6Y7X8</accession>
<sequence>MSVTPAHLATTDRNRLHPVARLALALLASALLVLLLGHSLPAGATTPASTTPSATSTGTSTENVGNDLGWAQDTVYVQSTASNRWPVKAATERLSKGTHLKLVLVASCPVRTSAAQPAVQCITVSSADLGGGTLAGNTKWTFAKSTNKLTSATVVYNDRWAKHASAADRLNIAEHELGHGVGLPHVKRKSSIMNAVAHGRTTPDAGDLRALKERY</sequence>
<evidence type="ECO:0000256" key="1">
    <source>
        <dbReference type="ARBA" id="ARBA00022670"/>
    </source>
</evidence>
<dbReference type="Pfam" id="PF00413">
    <property type="entry name" value="Peptidase_M10"/>
    <property type="match status" value="1"/>
</dbReference>
<dbReference type="Proteomes" id="UP001500767">
    <property type="component" value="Unassembled WGS sequence"/>
</dbReference>
<dbReference type="InterPro" id="IPR024079">
    <property type="entry name" value="MetalloPept_cat_dom_sf"/>
</dbReference>
<proteinExistence type="predicted"/>
<feature type="chain" id="PRO_5047161619" description="Peptidase M10 metallopeptidase domain-containing protein" evidence="6">
    <location>
        <begin position="45"/>
        <end position="215"/>
    </location>
</feature>
<evidence type="ECO:0000256" key="2">
    <source>
        <dbReference type="ARBA" id="ARBA00022723"/>
    </source>
</evidence>
<reference evidence="9" key="1">
    <citation type="journal article" date="2019" name="Int. J. Syst. Evol. Microbiol.">
        <title>The Global Catalogue of Microorganisms (GCM) 10K type strain sequencing project: providing services to taxonomists for standard genome sequencing and annotation.</title>
        <authorList>
            <consortium name="The Broad Institute Genomics Platform"/>
            <consortium name="The Broad Institute Genome Sequencing Center for Infectious Disease"/>
            <person name="Wu L."/>
            <person name="Ma J."/>
        </authorList>
    </citation>
    <scope>NUCLEOTIDE SEQUENCE [LARGE SCALE GENOMIC DNA]</scope>
    <source>
        <strain evidence="9">JCM 16540</strain>
    </source>
</reference>
<keyword evidence="9" id="KW-1185">Reference proteome</keyword>
<feature type="signal peptide" evidence="6">
    <location>
        <begin position="1"/>
        <end position="44"/>
    </location>
</feature>
<keyword evidence="3" id="KW-0378">Hydrolase</keyword>
<feature type="compositionally biased region" description="Low complexity" evidence="5">
    <location>
        <begin position="44"/>
        <end position="61"/>
    </location>
</feature>
<name>A0ABP6Y7X8_9ACTN</name>
<evidence type="ECO:0000256" key="3">
    <source>
        <dbReference type="ARBA" id="ARBA00022801"/>
    </source>
</evidence>
<dbReference type="Gene3D" id="3.40.390.10">
    <property type="entry name" value="Collagenase (Catalytic Domain)"/>
    <property type="match status" value="1"/>
</dbReference>
<protein>
    <recommendedName>
        <fullName evidence="7">Peptidase M10 metallopeptidase domain-containing protein</fullName>
    </recommendedName>
</protein>
<dbReference type="RefSeq" id="WP_204913098.1">
    <property type="nucleotide sequence ID" value="NZ_BAAAYR010000007.1"/>
</dbReference>
<dbReference type="SUPFAM" id="SSF55486">
    <property type="entry name" value="Metalloproteases ('zincins'), catalytic domain"/>
    <property type="match status" value="1"/>
</dbReference>
<comment type="caution">
    <text evidence="8">The sequence shown here is derived from an EMBL/GenBank/DDBJ whole genome shotgun (WGS) entry which is preliminary data.</text>
</comment>
<evidence type="ECO:0000259" key="7">
    <source>
        <dbReference type="Pfam" id="PF00413"/>
    </source>
</evidence>
<keyword evidence="1" id="KW-0645">Protease</keyword>
<feature type="region of interest" description="Disordered" evidence="5">
    <location>
        <begin position="44"/>
        <end position="66"/>
    </location>
</feature>
<dbReference type="InterPro" id="IPR001818">
    <property type="entry name" value="Pept_M10_metallopeptidase"/>
</dbReference>
<keyword evidence="6" id="KW-0732">Signal</keyword>
<keyword evidence="4" id="KW-0862">Zinc</keyword>
<keyword evidence="2" id="KW-0479">Metal-binding</keyword>